<evidence type="ECO:0000313" key="1">
    <source>
        <dbReference type="EMBL" id="KYN17214.1"/>
    </source>
</evidence>
<reference evidence="1 2" key="1">
    <citation type="submission" date="2015-09" db="EMBL/GenBank/DDBJ databases">
        <title>Trachymyrmex cornetzi WGS genome.</title>
        <authorList>
            <person name="Nygaard S."/>
            <person name="Hu H."/>
            <person name="Boomsma J."/>
            <person name="Zhang G."/>
        </authorList>
    </citation>
    <scope>NUCLEOTIDE SEQUENCE [LARGE SCALE GENOMIC DNA]</scope>
    <source>
        <strain evidence="1">Tcor2-1</strain>
        <tissue evidence="1">Whole body</tissue>
    </source>
</reference>
<dbReference type="STRING" id="471704.A0A151J466"/>
<name>A0A151J466_9HYME</name>
<protein>
    <recommendedName>
        <fullName evidence="3">HTH CENPB-type domain-containing protein</fullName>
    </recommendedName>
</protein>
<sequence>MLYISKYILQNFKEVDDEKGIIHDMDLRRWALEDKAQIDLSSFKASATWILNFKRKLDVYRFRQWKNFVRTFSDRVILLNYEINLLLRNNIIKLQSLTHIQLSSPRFHNLFKYAWYKIGYIKERPPQFETLVDFNLKMSSCNVYCICKSDKHKNKVVYSARFAPYLERRLRETSQ</sequence>
<organism evidence="1 2">
    <name type="scientific">Trachymyrmex cornetzi</name>
    <dbReference type="NCBI Taxonomy" id="471704"/>
    <lineage>
        <taxon>Eukaryota</taxon>
        <taxon>Metazoa</taxon>
        <taxon>Ecdysozoa</taxon>
        <taxon>Arthropoda</taxon>
        <taxon>Hexapoda</taxon>
        <taxon>Insecta</taxon>
        <taxon>Pterygota</taxon>
        <taxon>Neoptera</taxon>
        <taxon>Endopterygota</taxon>
        <taxon>Hymenoptera</taxon>
        <taxon>Apocrita</taxon>
        <taxon>Aculeata</taxon>
        <taxon>Formicoidea</taxon>
        <taxon>Formicidae</taxon>
        <taxon>Myrmicinae</taxon>
        <taxon>Trachymyrmex</taxon>
    </lineage>
</organism>
<evidence type="ECO:0008006" key="3">
    <source>
        <dbReference type="Google" id="ProtNLM"/>
    </source>
</evidence>
<dbReference type="EMBL" id="KQ980207">
    <property type="protein sequence ID" value="KYN17214.1"/>
    <property type="molecule type" value="Genomic_DNA"/>
</dbReference>
<evidence type="ECO:0000313" key="2">
    <source>
        <dbReference type="Proteomes" id="UP000078492"/>
    </source>
</evidence>
<proteinExistence type="predicted"/>
<dbReference type="Proteomes" id="UP000078492">
    <property type="component" value="Unassembled WGS sequence"/>
</dbReference>
<keyword evidence="2" id="KW-1185">Reference proteome</keyword>
<accession>A0A151J466</accession>
<gene>
    <name evidence="1" type="ORF">ALC57_10506</name>
</gene>
<dbReference type="AlphaFoldDB" id="A0A151J466"/>